<dbReference type="RefSeq" id="WP_378296005.1">
    <property type="nucleotide sequence ID" value="NZ_JBHTJA010000002.1"/>
</dbReference>
<proteinExistence type="inferred from homology"/>
<dbReference type="Gene3D" id="3.30.750.24">
    <property type="entry name" value="STAS domain"/>
    <property type="match status" value="1"/>
</dbReference>
<dbReference type="InterPro" id="IPR058548">
    <property type="entry name" value="MlaB-like_STAS"/>
</dbReference>
<evidence type="ECO:0000313" key="5">
    <source>
        <dbReference type="Proteomes" id="UP001596972"/>
    </source>
</evidence>
<dbReference type="PROSITE" id="PS50801">
    <property type="entry name" value="STAS"/>
    <property type="match status" value="1"/>
</dbReference>
<sequence>MAVTSTSTRVRVTGELDVATARRFATALAEVISARRPNVVIDASGLRFCDSAGLAALELVGGLAEACDGAVTVTRARPIVARILEVTGLDSRFLHRAPAI</sequence>
<gene>
    <name evidence="4" type="ORF">ACFQ11_02155</name>
</gene>
<evidence type="ECO:0000313" key="4">
    <source>
        <dbReference type="EMBL" id="MFD0899185.1"/>
    </source>
</evidence>
<evidence type="ECO:0000259" key="3">
    <source>
        <dbReference type="PROSITE" id="PS50801"/>
    </source>
</evidence>
<dbReference type="PANTHER" id="PTHR33495">
    <property type="entry name" value="ANTI-SIGMA FACTOR ANTAGONIST TM_1081-RELATED-RELATED"/>
    <property type="match status" value="1"/>
</dbReference>
<dbReference type="InterPro" id="IPR036513">
    <property type="entry name" value="STAS_dom_sf"/>
</dbReference>
<dbReference type="CDD" id="cd07043">
    <property type="entry name" value="STAS_anti-anti-sigma_factors"/>
    <property type="match status" value="1"/>
</dbReference>
<reference evidence="5" key="1">
    <citation type="journal article" date="2019" name="Int. J. Syst. Evol. Microbiol.">
        <title>The Global Catalogue of Microorganisms (GCM) 10K type strain sequencing project: providing services to taxonomists for standard genome sequencing and annotation.</title>
        <authorList>
            <consortium name="The Broad Institute Genomics Platform"/>
            <consortium name="The Broad Institute Genome Sequencing Center for Infectious Disease"/>
            <person name="Wu L."/>
            <person name="Ma J."/>
        </authorList>
    </citation>
    <scope>NUCLEOTIDE SEQUENCE [LARGE SCALE GENOMIC DNA]</scope>
    <source>
        <strain evidence="5">JCM 31202</strain>
    </source>
</reference>
<organism evidence="4 5">
    <name type="scientific">Actinomadura sediminis</name>
    <dbReference type="NCBI Taxonomy" id="1038904"/>
    <lineage>
        <taxon>Bacteria</taxon>
        <taxon>Bacillati</taxon>
        <taxon>Actinomycetota</taxon>
        <taxon>Actinomycetes</taxon>
        <taxon>Streptosporangiales</taxon>
        <taxon>Thermomonosporaceae</taxon>
        <taxon>Actinomadura</taxon>
    </lineage>
</organism>
<evidence type="ECO:0000256" key="1">
    <source>
        <dbReference type="ARBA" id="ARBA00009013"/>
    </source>
</evidence>
<dbReference type="InterPro" id="IPR003658">
    <property type="entry name" value="Anti-sigma_ant"/>
</dbReference>
<dbReference type="Proteomes" id="UP001596972">
    <property type="component" value="Unassembled WGS sequence"/>
</dbReference>
<dbReference type="PANTHER" id="PTHR33495:SF2">
    <property type="entry name" value="ANTI-SIGMA FACTOR ANTAGONIST TM_1081-RELATED"/>
    <property type="match status" value="1"/>
</dbReference>
<feature type="domain" description="STAS" evidence="3">
    <location>
        <begin position="1"/>
        <end position="100"/>
    </location>
</feature>
<dbReference type="Pfam" id="PF13466">
    <property type="entry name" value="STAS_2"/>
    <property type="match status" value="1"/>
</dbReference>
<protein>
    <recommendedName>
        <fullName evidence="2">Anti-sigma factor antagonist</fullName>
    </recommendedName>
</protein>
<name>A0ABW3EHN4_9ACTN</name>
<dbReference type="InterPro" id="IPR002645">
    <property type="entry name" value="STAS_dom"/>
</dbReference>
<dbReference type="NCBIfam" id="TIGR00377">
    <property type="entry name" value="ant_ant_sig"/>
    <property type="match status" value="1"/>
</dbReference>
<keyword evidence="5" id="KW-1185">Reference proteome</keyword>
<accession>A0ABW3EHN4</accession>
<comment type="caution">
    <text evidence="4">The sequence shown here is derived from an EMBL/GenBank/DDBJ whole genome shotgun (WGS) entry which is preliminary data.</text>
</comment>
<dbReference type="EMBL" id="JBHTJA010000002">
    <property type="protein sequence ID" value="MFD0899185.1"/>
    <property type="molecule type" value="Genomic_DNA"/>
</dbReference>
<comment type="similarity">
    <text evidence="1 2">Belongs to the anti-sigma-factor antagonist family.</text>
</comment>
<evidence type="ECO:0000256" key="2">
    <source>
        <dbReference type="RuleBase" id="RU003749"/>
    </source>
</evidence>
<dbReference type="SUPFAM" id="SSF52091">
    <property type="entry name" value="SpoIIaa-like"/>
    <property type="match status" value="1"/>
</dbReference>